<evidence type="ECO:0000313" key="3">
    <source>
        <dbReference type="Proteomes" id="UP001188597"/>
    </source>
</evidence>
<evidence type="ECO:0000313" key="2">
    <source>
        <dbReference type="EMBL" id="KAK3042719.1"/>
    </source>
</evidence>
<organism evidence="2 3">
    <name type="scientific">Escallonia herrerae</name>
    <dbReference type="NCBI Taxonomy" id="1293975"/>
    <lineage>
        <taxon>Eukaryota</taxon>
        <taxon>Viridiplantae</taxon>
        <taxon>Streptophyta</taxon>
        <taxon>Embryophyta</taxon>
        <taxon>Tracheophyta</taxon>
        <taxon>Spermatophyta</taxon>
        <taxon>Magnoliopsida</taxon>
        <taxon>eudicotyledons</taxon>
        <taxon>Gunneridae</taxon>
        <taxon>Pentapetalae</taxon>
        <taxon>asterids</taxon>
        <taxon>campanulids</taxon>
        <taxon>Escalloniales</taxon>
        <taxon>Escalloniaceae</taxon>
        <taxon>Escallonia</taxon>
    </lineage>
</organism>
<name>A0AA89BGA1_9ASTE</name>
<keyword evidence="1" id="KW-1133">Transmembrane helix</keyword>
<feature type="transmembrane region" description="Helical" evidence="1">
    <location>
        <begin position="94"/>
        <end position="114"/>
    </location>
</feature>
<evidence type="ECO:0000256" key="1">
    <source>
        <dbReference type="SAM" id="Phobius"/>
    </source>
</evidence>
<dbReference type="Proteomes" id="UP001188597">
    <property type="component" value="Unassembled WGS sequence"/>
</dbReference>
<keyword evidence="1" id="KW-0812">Transmembrane</keyword>
<keyword evidence="3" id="KW-1185">Reference proteome</keyword>
<dbReference type="EMBL" id="JAVXUP010000016">
    <property type="protein sequence ID" value="KAK3042719.1"/>
    <property type="molecule type" value="Genomic_DNA"/>
</dbReference>
<proteinExistence type="predicted"/>
<gene>
    <name evidence="2" type="ORF">RJ639_000777</name>
</gene>
<protein>
    <submittedName>
        <fullName evidence="2">Uncharacterized protein</fullName>
    </submittedName>
</protein>
<reference evidence="2" key="1">
    <citation type="submission" date="2022-12" db="EMBL/GenBank/DDBJ databases">
        <title>Draft genome assemblies for two species of Escallonia (Escalloniales).</title>
        <authorList>
            <person name="Chanderbali A."/>
            <person name="Dervinis C."/>
            <person name="Anghel I."/>
            <person name="Soltis D."/>
            <person name="Soltis P."/>
            <person name="Zapata F."/>
        </authorList>
    </citation>
    <scope>NUCLEOTIDE SEQUENCE</scope>
    <source>
        <strain evidence="2">UCBG64.0493</strain>
        <tissue evidence="2">Leaf</tissue>
    </source>
</reference>
<comment type="caution">
    <text evidence="2">The sequence shown here is derived from an EMBL/GenBank/DDBJ whole genome shotgun (WGS) entry which is preliminary data.</text>
</comment>
<keyword evidence="1" id="KW-0472">Membrane</keyword>
<sequence>MGVSGLDLSTLTSGLAVPYYNDFVLNASAISNGSVTVQVGPSSGVQSILPNAILNGFEVIKMSNYAGSLDGLFSVSGTQQNTLSGSRTMKIAEAFGLAMGIAAILLLVIAIIRWHRRPQGWEKQAASHHGFFLSIPATAVSCLARSRANLNAKLDTLIHLGRQFCVHNNCDPVVVTAVALPFLYKPSLHPPFHDKLRP</sequence>
<accession>A0AA89BGA1</accession>
<dbReference type="AlphaFoldDB" id="A0AA89BGA1"/>